<accession>A0ACB7YGU4</accession>
<sequence length="106" mass="11560">MTPKTPTTPTTPGSALSKVTSKRAPIIYSQSAAATRRKPPPPIEKKLECTLEELCHGCAKKIKITRDAISESGFGIWRFGGIEFFFNSLTTHMEREDGFSSDGGGR</sequence>
<dbReference type="Proteomes" id="UP000828048">
    <property type="component" value="Chromosome 8"/>
</dbReference>
<comment type="caution">
    <text evidence="1">The sequence shown here is derived from an EMBL/GenBank/DDBJ whole genome shotgun (WGS) entry which is preliminary data.</text>
</comment>
<keyword evidence="2" id="KW-1185">Reference proteome</keyword>
<dbReference type="EMBL" id="CM037158">
    <property type="protein sequence ID" value="KAH7852631.1"/>
    <property type="molecule type" value="Genomic_DNA"/>
</dbReference>
<evidence type="ECO:0000313" key="2">
    <source>
        <dbReference type="Proteomes" id="UP000828048"/>
    </source>
</evidence>
<gene>
    <name evidence="1" type="ORF">Vadar_027185</name>
</gene>
<evidence type="ECO:0000313" key="1">
    <source>
        <dbReference type="EMBL" id="KAH7852631.1"/>
    </source>
</evidence>
<name>A0ACB7YGU4_9ERIC</name>
<reference evidence="1 2" key="1">
    <citation type="journal article" date="2021" name="Hortic Res">
        <title>High-quality reference genome and annotation aids understanding of berry development for evergreen blueberry (Vaccinium darrowii).</title>
        <authorList>
            <person name="Yu J."/>
            <person name="Hulse-Kemp A.M."/>
            <person name="Babiker E."/>
            <person name="Staton M."/>
        </authorList>
    </citation>
    <scope>NUCLEOTIDE SEQUENCE [LARGE SCALE GENOMIC DNA]</scope>
    <source>
        <strain evidence="2">cv. NJ 8807/NJ 8810</strain>
        <tissue evidence="1">Young leaf</tissue>
    </source>
</reference>
<proteinExistence type="predicted"/>
<protein>
    <submittedName>
        <fullName evidence="1">Uncharacterized protein</fullName>
    </submittedName>
</protein>
<organism evidence="1 2">
    <name type="scientific">Vaccinium darrowii</name>
    <dbReference type="NCBI Taxonomy" id="229202"/>
    <lineage>
        <taxon>Eukaryota</taxon>
        <taxon>Viridiplantae</taxon>
        <taxon>Streptophyta</taxon>
        <taxon>Embryophyta</taxon>
        <taxon>Tracheophyta</taxon>
        <taxon>Spermatophyta</taxon>
        <taxon>Magnoliopsida</taxon>
        <taxon>eudicotyledons</taxon>
        <taxon>Gunneridae</taxon>
        <taxon>Pentapetalae</taxon>
        <taxon>asterids</taxon>
        <taxon>Ericales</taxon>
        <taxon>Ericaceae</taxon>
        <taxon>Vaccinioideae</taxon>
        <taxon>Vaccinieae</taxon>
        <taxon>Vaccinium</taxon>
    </lineage>
</organism>